<dbReference type="SMART" id="SM00530">
    <property type="entry name" value="HTH_XRE"/>
    <property type="match status" value="1"/>
</dbReference>
<organism evidence="2">
    <name type="scientific">Siphoviridae sp. ctub511</name>
    <dbReference type="NCBI Taxonomy" id="2825714"/>
    <lineage>
        <taxon>Viruses</taxon>
        <taxon>Duplodnaviria</taxon>
        <taxon>Heunggongvirae</taxon>
        <taxon>Uroviricota</taxon>
        <taxon>Caudoviricetes</taxon>
    </lineage>
</organism>
<dbReference type="Pfam" id="PF01381">
    <property type="entry name" value="HTH_3"/>
    <property type="match status" value="1"/>
</dbReference>
<dbReference type="SUPFAM" id="SSF47413">
    <property type="entry name" value="lambda repressor-like DNA-binding domains"/>
    <property type="match status" value="1"/>
</dbReference>
<sequence>MTDEKQKLLFSSNLSRLIEERNLKQAEIAEYIGVSPQTFNTWVKGIAFPRMGKVQKIADFFNVPKSYLIEEHPDDEPTYYINPEAAEAAKELYERDELRVLFDAARDVSEEDIRYVATLLEKLKKKEGK</sequence>
<dbReference type="InterPro" id="IPR010982">
    <property type="entry name" value="Lambda_DNA-bd_dom_sf"/>
</dbReference>
<evidence type="ECO:0000259" key="1">
    <source>
        <dbReference type="PROSITE" id="PS50943"/>
    </source>
</evidence>
<evidence type="ECO:0000313" key="2">
    <source>
        <dbReference type="EMBL" id="DAF88119.1"/>
    </source>
</evidence>
<protein>
    <submittedName>
        <fullName evidence="2">Repressor protein CI</fullName>
    </submittedName>
</protein>
<dbReference type="GO" id="GO:0003677">
    <property type="term" value="F:DNA binding"/>
    <property type="evidence" value="ECO:0007669"/>
    <property type="project" value="InterPro"/>
</dbReference>
<dbReference type="PROSITE" id="PS50943">
    <property type="entry name" value="HTH_CROC1"/>
    <property type="match status" value="1"/>
</dbReference>
<dbReference type="InterPro" id="IPR001387">
    <property type="entry name" value="Cro/C1-type_HTH"/>
</dbReference>
<feature type="domain" description="HTH cro/C1-type" evidence="1">
    <location>
        <begin position="14"/>
        <end position="68"/>
    </location>
</feature>
<dbReference type="Gene3D" id="1.10.260.40">
    <property type="entry name" value="lambda repressor-like DNA-binding domains"/>
    <property type="match status" value="1"/>
</dbReference>
<proteinExistence type="predicted"/>
<dbReference type="EMBL" id="BK015978">
    <property type="protein sequence ID" value="DAF88119.1"/>
    <property type="molecule type" value="Genomic_DNA"/>
</dbReference>
<name>A0A8S5U100_9CAUD</name>
<dbReference type="CDD" id="cd00093">
    <property type="entry name" value="HTH_XRE"/>
    <property type="match status" value="1"/>
</dbReference>
<accession>A0A8S5U100</accession>
<reference evidence="2" key="1">
    <citation type="journal article" date="2021" name="Proc. Natl. Acad. Sci. U.S.A.">
        <title>A Catalog of Tens of Thousands of Viruses from Human Metagenomes Reveals Hidden Associations with Chronic Diseases.</title>
        <authorList>
            <person name="Tisza M.J."/>
            <person name="Buck C.B."/>
        </authorList>
    </citation>
    <scope>NUCLEOTIDE SEQUENCE</scope>
    <source>
        <strain evidence="2">Ctub511</strain>
    </source>
</reference>